<dbReference type="SUPFAM" id="SSF53254">
    <property type="entry name" value="Phosphoglycerate mutase-like"/>
    <property type="match status" value="1"/>
</dbReference>
<name>A0ABR0J2E0_9EURO</name>
<sequence>MPVTEVVIVRHAHRQTWIVDTIDREYRPAQSNPTGIATDPALTEHGIKQSEEVGVAMEKLLRQNQPGHRIAIFSSPFYRCLQTIAPTVARMRRQGWGGFVHIEAGFGEWFGTAPFNHPAPLDPANMHAKFFDFVHPTYQSQAQAPSGPEPYQDLRRRVQKALHSSISKVETDAVAEGKKDAKITLVIVCHTAPVIMLGRCLTNSWPVDVGTDEFKCFLAGISKYQRYETKATITTTPSGHPITNNQVAWWQGQPGHPEGWEVSMNSDCSHLSAGPEGGWHFGSEHVQDQRIVRGEDGHRIFTNNFKLE</sequence>
<dbReference type="CDD" id="cd07040">
    <property type="entry name" value="HP"/>
    <property type="match status" value="1"/>
</dbReference>
<keyword evidence="2" id="KW-1185">Reference proteome</keyword>
<gene>
    <name evidence="1" type="primary">TFC7_2</name>
    <name evidence="1" type="ORF">LTR69_008816</name>
</gene>
<comment type="caution">
    <text evidence="1">The sequence shown here is derived from an EMBL/GenBank/DDBJ whole genome shotgun (WGS) entry which is preliminary data.</text>
</comment>
<dbReference type="PANTHER" id="PTHR16469:SF51">
    <property type="entry name" value="TRANSCRIPTION FACTOR TAU 55 KDA SUBUNIT"/>
    <property type="match status" value="1"/>
</dbReference>
<protein>
    <submittedName>
        <fullName evidence="1">C6 zinc cluster transcription factor-like protein</fullName>
    </submittedName>
</protein>
<evidence type="ECO:0000313" key="2">
    <source>
        <dbReference type="Proteomes" id="UP001345691"/>
    </source>
</evidence>
<dbReference type="Proteomes" id="UP001345691">
    <property type="component" value="Unassembled WGS sequence"/>
</dbReference>
<dbReference type="Gene3D" id="3.40.50.1240">
    <property type="entry name" value="Phosphoglycerate mutase-like"/>
    <property type="match status" value="1"/>
</dbReference>
<dbReference type="InterPro" id="IPR029033">
    <property type="entry name" value="His_PPase_superfam"/>
</dbReference>
<dbReference type="InterPro" id="IPR013078">
    <property type="entry name" value="His_Pase_superF_clade-1"/>
</dbReference>
<dbReference type="InterPro" id="IPR051710">
    <property type="entry name" value="Phosphatase_SH3-domain"/>
</dbReference>
<dbReference type="Pfam" id="PF00300">
    <property type="entry name" value="His_Phos_1"/>
    <property type="match status" value="1"/>
</dbReference>
<accession>A0ABR0J2E0</accession>
<reference evidence="1 2" key="1">
    <citation type="submission" date="2023-08" db="EMBL/GenBank/DDBJ databases">
        <title>Black Yeasts Isolated from many extreme environments.</title>
        <authorList>
            <person name="Coleine C."/>
            <person name="Stajich J.E."/>
            <person name="Selbmann L."/>
        </authorList>
    </citation>
    <scope>NUCLEOTIDE SEQUENCE [LARGE SCALE GENOMIC DNA]</scope>
    <source>
        <strain evidence="1 2">CCFEE 6328</strain>
    </source>
</reference>
<dbReference type="PANTHER" id="PTHR16469">
    <property type="entry name" value="UBIQUITIN-ASSOCIATED AND SH3 DOMAIN-CONTAINING BA-RELATED"/>
    <property type="match status" value="1"/>
</dbReference>
<proteinExistence type="predicted"/>
<organism evidence="1 2">
    <name type="scientific">Exophiala sideris</name>
    <dbReference type="NCBI Taxonomy" id="1016849"/>
    <lineage>
        <taxon>Eukaryota</taxon>
        <taxon>Fungi</taxon>
        <taxon>Dikarya</taxon>
        <taxon>Ascomycota</taxon>
        <taxon>Pezizomycotina</taxon>
        <taxon>Eurotiomycetes</taxon>
        <taxon>Chaetothyriomycetidae</taxon>
        <taxon>Chaetothyriales</taxon>
        <taxon>Herpotrichiellaceae</taxon>
        <taxon>Exophiala</taxon>
    </lineage>
</organism>
<dbReference type="EMBL" id="JAVRRF010000022">
    <property type="protein sequence ID" value="KAK5054908.1"/>
    <property type="molecule type" value="Genomic_DNA"/>
</dbReference>
<evidence type="ECO:0000313" key="1">
    <source>
        <dbReference type="EMBL" id="KAK5054908.1"/>
    </source>
</evidence>
<dbReference type="SMART" id="SM00855">
    <property type="entry name" value="PGAM"/>
    <property type="match status" value="1"/>
</dbReference>